<evidence type="ECO:0000256" key="2">
    <source>
        <dbReference type="ARBA" id="ARBA00022475"/>
    </source>
</evidence>
<evidence type="ECO:0000256" key="6">
    <source>
        <dbReference type="SAM" id="Phobius"/>
    </source>
</evidence>
<dbReference type="AlphaFoldDB" id="A0A064CD99"/>
<dbReference type="EMBL" id="JALN02000001">
    <property type="protein sequence ID" value="KDE98614.1"/>
    <property type="molecule type" value="Genomic_DNA"/>
</dbReference>
<accession>A0A064CD99</accession>
<evidence type="ECO:0000313" key="7">
    <source>
        <dbReference type="EMBL" id="KDE98614.1"/>
    </source>
</evidence>
<evidence type="ECO:0000256" key="4">
    <source>
        <dbReference type="ARBA" id="ARBA00022989"/>
    </source>
</evidence>
<feature type="transmembrane region" description="Helical" evidence="6">
    <location>
        <begin position="198"/>
        <end position="217"/>
    </location>
</feature>
<keyword evidence="2" id="KW-1003">Cell membrane</keyword>
<comment type="subcellular location">
    <subcellularLocation>
        <location evidence="1">Cell membrane</location>
        <topology evidence="1">Multi-pass membrane protein</topology>
    </subcellularLocation>
</comment>
<organism evidence="7 8">
    <name type="scientific">Mycolicibacterium aromaticivorans JS19b1 = JCM 16368</name>
    <dbReference type="NCBI Taxonomy" id="1440774"/>
    <lineage>
        <taxon>Bacteria</taxon>
        <taxon>Bacillati</taxon>
        <taxon>Actinomycetota</taxon>
        <taxon>Actinomycetes</taxon>
        <taxon>Mycobacteriales</taxon>
        <taxon>Mycobacteriaceae</taxon>
        <taxon>Mycolicibacterium</taxon>
    </lineage>
</organism>
<dbReference type="InterPro" id="IPR050833">
    <property type="entry name" value="Poly_Biosynth_Transport"/>
</dbReference>
<dbReference type="Proteomes" id="UP000022835">
    <property type="component" value="Unassembled WGS sequence"/>
</dbReference>
<dbReference type="GO" id="GO:0005886">
    <property type="term" value="C:plasma membrane"/>
    <property type="evidence" value="ECO:0007669"/>
    <property type="project" value="UniProtKB-SubCell"/>
</dbReference>
<feature type="transmembrane region" description="Helical" evidence="6">
    <location>
        <begin position="383"/>
        <end position="404"/>
    </location>
</feature>
<evidence type="ECO:0000256" key="5">
    <source>
        <dbReference type="ARBA" id="ARBA00023136"/>
    </source>
</evidence>
<feature type="transmembrane region" description="Helical" evidence="6">
    <location>
        <begin position="276"/>
        <end position="298"/>
    </location>
</feature>
<protein>
    <submittedName>
        <fullName evidence="7">AMP-dependent synthetase</fullName>
    </submittedName>
</protein>
<feature type="transmembrane region" description="Helical" evidence="6">
    <location>
        <begin position="141"/>
        <end position="162"/>
    </location>
</feature>
<feature type="transmembrane region" description="Helical" evidence="6">
    <location>
        <begin position="352"/>
        <end position="371"/>
    </location>
</feature>
<name>A0A064CD99_9MYCO</name>
<feature type="transmembrane region" description="Helical" evidence="6">
    <location>
        <begin position="69"/>
        <end position="89"/>
    </location>
</feature>
<dbReference type="PANTHER" id="PTHR30250:SF11">
    <property type="entry name" value="O-ANTIGEN TRANSPORTER-RELATED"/>
    <property type="match status" value="1"/>
</dbReference>
<evidence type="ECO:0000256" key="1">
    <source>
        <dbReference type="ARBA" id="ARBA00004651"/>
    </source>
</evidence>
<feature type="transmembrane region" description="Helical" evidence="6">
    <location>
        <begin position="238"/>
        <end position="264"/>
    </location>
</feature>
<dbReference type="STRING" id="1440774.Y900_006575"/>
<evidence type="ECO:0000256" key="3">
    <source>
        <dbReference type="ARBA" id="ARBA00022692"/>
    </source>
</evidence>
<dbReference type="eggNOG" id="COG2244">
    <property type="taxonomic scope" value="Bacteria"/>
</dbReference>
<reference evidence="7" key="1">
    <citation type="submission" date="2014-05" db="EMBL/GenBank/DDBJ databases">
        <title>Genome sequence of Mycobacterium aromaticivorans strain JS19b1T (= DSM 45407T).</title>
        <authorList>
            <person name="Kwak Y."/>
            <person name="Park G.-S."/>
            <person name="Li Q.X."/>
            <person name="Lee S.-E."/>
            <person name="Shin J.-H."/>
        </authorList>
    </citation>
    <scope>NUCLEOTIDE SEQUENCE [LARGE SCALE GENOMIC DNA]</scope>
    <source>
        <strain evidence="7">JS19b1</strain>
    </source>
</reference>
<sequence length="440" mass="46172">MGVSGRGLAQPAAQGIRLMVTTDVVPPAAGRNMTVNSISLIASSLLTGILGLVFWGAAGRLYPAAEVGVAAALITSALMLSMLSMLSIDTVYERFLPLAGEKAGTLITRGYLLVAVTALLAGWALVAFGPRDELFTSRWAMVGYPLLVMVLAVFTLLDKTAVGLGVTKWSAVKNLVHAVIKLAVLFALVWTGSGASIVLAWGATAAAGTLLVLAAMRRRWRTHAQFRQPSELPARAQLLSYVGSSFGITTLWIIGPLVVPLIIVSRFGAAANAHFAVTWAIINALYFAVHLVMSPFVAEVAAHPDKVAALSTRMVQMMAVVSVVGSLGLVVIGPWVLGIIGSDYRAEGQGLLLLAAAFVPLSAVSAVYEGFARVRRKLTLMVVMRCVSTTIVVAGTVLITAHVGVIGVGWAYLAAEAIPAVVLLPPAIRWLHRARALGAL</sequence>
<dbReference type="RefSeq" id="WP_237752517.1">
    <property type="nucleotide sequence ID" value="NZ_JALN02000001.1"/>
</dbReference>
<keyword evidence="5 6" id="KW-0472">Membrane</keyword>
<feature type="transmembrane region" description="Helical" evidence="6">
    <location>
        <begin position="174"/>
        <end position="192"/>
    </location>
</feature>
<comment type="caution">
    <text evidence="7">The sequence shown here is derived from an EMBL/GenBank/DDBJ whole genome shotgun (WGS) entry which is preliminary data.</text>
</comment>
<evidence type="ECO:0000313" key="8">
    <source>
        <dbReference type="Proteomes" id="UP000022835"/>
    </source>
</evidence>
<proteinExistence type="predicted"/>
<keyword evidence="4 6" id="KW-1133">Transmembrane helix</keyword>
<feature type="transmembrane region" description="Helical" evidence="6">
    <location>
        <begin position="38"/>
        <end position="57"/>
    </location>
</feature>
<feature type="transmembrane region" description="Helical" evidence="6">
    <location>
        <begin position="110"/>
        <end position="129"/>
    </location>
</feature>
<keyword evidence="8" id="KW-1185">Reference proteome</keyword>
<feature type="transmembrane region" description="Helical" evidence="6">
    <location>
        <begin position="319"/>
        <end position="340"/>
    </location>
</feature>
<gene>
    <name evidence="7" type="ORF">Y900_006575</name>
</gene>
<dbReference type="PANTHER" id="PTHR30250">
    <property type="entry name" value="PST FAMILY PREDICTED COLANIC ACID TRANSPORTER"/>
    <property type="match status" value="1"/>
</dbReference>
<keyword evidence="3 6" id="KW-0812">Transmembrane</keyword>